<dbReference type="STRING" id="1348853.LK12_22990"/>
<dbReference type="InterPro" id="IPR029021">
    <property type="entry name" value="Prot-tyrosine_phosphatase-like"/>
</dbReference>
<dbReference type="InterPro" id="IPR000387">
    <property type="entry name" value="Tyr_Pase_dom"/>
</dbReference>
<keyword evidence="2" id="KW-0732">Signal</keyword>
<comment type="similarity">
    <text evidence="1">Belongs to the protein-tyrosine phosphatase family.</text>
</comment>
<proteinExistence type="inferred from homology"/>
<dbReference type="AlphaFoldDB" id="A0A0B1ZHY3"/>
<dbReference type="Pfam" id="PF13350">
    <property type="entry name" value="Y_phosphatase3"/>
    <property type="match status" value="1"/>
</dbReference>
<evidence type="ECO:0000313" key="4">
    <source>
        <dbReference type="EMBL" id="KHK88962.1"/>
    </source>
</evidence>
<dbReference type="RefSeq" id="WP_039290392.1">
    <property type="nucleotide sequence ID" value="NZ_JTDI01000011.1"/>
</dbReference>
<comment type="caution">
    <text evidence="4">The sequence shown here is derived from an EMBL/GenBank/DDBJ whole genome shotgun (WGS) entry which is preliminary data.</text>
</comment>
<dbReference type="InterPro" id="IPR026893">
    <property type="entry name" value="Tyr/Ser_Pase_IphP-type"/>
</dbReference>
<feature type="chain" id="PRO_5002068908" evidence="2">
    <location>
        <begin position="24"/>
        <end position="350"/>
    </location>
</feature>
<name>A0A0B1ZHY3_9SPHN</name>
<dbReference type="PROSITE" id="PS50056">
    <property type="entry name" value="TYR_PHOSPHATASE_2"/>
    <property type="match status" value="1"/>
</dbReference>
<keyword evidence="5" id="KW-1185">Reference proteome</keyword>
<evidence type="ECO:0000313" key="5">
    <source>
        <dbReference type="Proteomes" id="UP000031057"/>
    </source>
</evidence>
<feature type="domain" description="Tyrosine specific protein phosphatases" evidence="3">
    <location>
        <begin position="206"/>
        <end position="243"/>
    </location>
</feature>
<sequence length="350" mass="38866">MHFLKRPTALLTLAVLVSSPAFAREMATVTRLDSKTVELDRGDTAPVSVWISADTQIDDGDQRVMATSKDRKLKLDIPSDKRRYVILLGEDGHITVVAERALPLQQGSNFRDVGGYVTRDGKTVRWDKAFRSGAFPMLTDADYALIGQLHIGSVVDLRSIEEREVAPDLVDDRTGAMFIANDYSAKAMMAGFGKGDGENMYSGMEKMLVPQLRSLFRLLIADDGAVIYHCSAGQDRTGVTTALLYDVLGVDRETILKDYHLSTELRRPQWEMPKVDPKDYPNNPIVQIYMAASKNGEMKANPLYTPSGASYLAQFFTYLDQTYGGSEGYLKQALGMTDADIAKLREVMLR</sequence>
<dbReference type="SUPFAM" id="SSF52799">
    <property type="entry name" value="(Phosphotyrosine protein) phosphatases II"/>
    <property type="match status" value="1"/>
</dbReference>
<organism evidence="4 5">
    <name type="scientific">Novosphingobium malaysiense</name>
    <dbReference type="NCBI Taxonomy" id="1348853"/>
    <lineage>
        <taxon>Bacteria</taxon>
        <taxon>Pseudomonadati</taxon>
        <taxon>Pseudomonadota</taxon>
        <taxon>Alphaproteobacteria</taxon>
        <taxon>Sphingomonadales</taxon>
        <taxon>Sphingomonadaceae</taxon>
        <taxon>Novosphingobium</taxon>
    </lineage>
</organism>
<accession>A0A0B1ZHY3</accession>
<evidence type="ECO:0000259" key="3">
    <source>
        <dbReference type="PROSITE" id="PS50056"/>
    </source>
</evidence>
<dbReference type="OrthoDB" id="1188001at2"/>
<dbReference type="PANTHER" id="PTHR31126">
    <property type="entry name" value="TYROSINE-PROTEIN PHOSPHATASE"/>
    <property type="match status" value="1"/>
</dbReference>
<gene>
    <name evidence="4" type="ORF">LK12_22990</name>
</gene>
<reference evidence="4 5" key="1">
    <citation type="submission" date="2014-10" db="EMBL/GenBank/DDBJ databases">
        <title>Genome sequence of Novosphingobium malaysiense MUSC 273(T).</title>
        <authorList>
            <person name="Lee L.-H."/>
        </authorList>
    </citation>
    <scope>NUCLEOTIDE SEQUENCE [LARGE SCALE GENOMIC DNA]</scope>
    <source>
        <strain evidence="4 5">MUSC 273</strain>
    </source>
</reference>
<dbReference type="EMBL" id="JTDI01000011">
    <property type="protein sequence ID" value="KHK88962.1"/>
    <property type="molecule type" value="Genomic_DNA"/>
</dbReference>
<evidence type="ECO:0000256" key="1">
    <source>
        <dbReference type="ARBA" id="ARBA00009580"/>
    </source>
</evidence>
<dbReference type="GO" id="GO:0004721">
    <property type="term" value="F:phosphoprotein phosphatase activity"/>
    <property type="evidence" value="ECO:0007669"/>
    <property type="project" value="InterPro"/>
</dbReference>
<evidence type="ECO:0000256" key="2">
    <source>
        <dbReference type="SAM" id="SignalP"/>
    </source>
</evidence>
<dbReference type="PANTHER" id="PTHR31126:SF1">
    <property type="entry name" value="TYROSINE SPECIFIC PROTEIN PHOSPHATASES DOMAIN-CONTAINING PROTEIN"/>
    <property type="match status" value="1"/>
</dbReference>
<dbReference type="Gene3D" id="3.90.190.10">
    <property type="entry name" value="Protein tyrosine phosphatase superfamily"/>
    <property type="match status" value="1"/>
</dbReference>
<dbReference type="Proteomes" id="UP000031057">
    <property type="component" value="Unassembled WGS sequence"/>
</dbReference>
<feature type="signal peptide" evidence="2">
    <location>
        <begin position="1"/>
        <end position="23"/>
    </location>
</feature>
<protein>
    <submittedName>
        <fullName evidence="4">Protein tyrosine phosphatase</fullName>
    </submittedName>
</protein>